<proteinExistence type="predicted"/>
<accession>A0ACD1A8F9</accession>
<organism evidence="1 2">
    <name type="scientific">Anoxybacterium hadale</name>
    <dbReference type="NCBI Taxonomy" id="3408580"/>
    <lineage>
        <taxon>Bacteria</taxon>
        <taxon>Bacillati</taxon>
        <taxon>Bacillota</taxon>
        <taxon>Clostridia</taxon>
        <taxon>Peptostreptococcales</taxon>
        <taxon>Anaerovoracaceae</taxon>
        <taxon>Anoxybacterium</taxon>
    </lineage>
</organism>
<name>A0ACD1A8F9_9FIRM</name>
<dbReference type="Proteomes" id="UP000594014">
    <property type="component" value="Chromosome"/>
</dbReference>
<gene>
    <name evidence="1" type="ORF">FRZ06_04145</name>
</gene>
<dbReference type="EMBL" id="CP042469">
    <property type="protein sequence ID" value="QOX62592.1"/>
    <property type="molecule type" value="Genomic_DNA"/>
</dbReference>
<protein>
    <submittedName>
        <fullName evidence="1">Polymer-forming cytoskeletal protein</fullName>
    </submittedName>
</protein>
<evidence type="ECO:0000313" key="2">
    <source>
        <dbReference type="Proteomes" id="UP000594014"/>
    </source>
</evidence>
<reference evidence="1" key="1">
    <citation type="submission" date="2019-08" db="EMBL/GenBank/DDBJ databases">
        <title>Genome sequence of Clostridiales bacterium MT110.</title>
        <authorList>
            <person name="Cao J."/>
        </authorList>
    </citation>
    <scope>NUCLEOTIDE SEQUENCE</scope>
    <source>
        <strain evidence="1">MT110</strain>
    </source>
</reference>
<sequence>MKSSKYSSIMIISPESLIDGRIIAKGDIEILGRVQILEGNSTNNLLVVESGGNIIIHGEVVGDVKCVKSISISGKLIGNIVSAKEVLISPTGVVTGNICTNRFKIADGGHFKGNLEISDDINDIDK</sequence>
<evidence type="ECO:0000313" key="1">
    <source>
        <dbReference type="EMBL" id="QOX62592.1"/>
    </source>
</evidence>
<keyword evidence="2" id="KW-1185">Reference proteome</keyword>